<organism evidence="3 4">
    <name type="scientific">Naegleria lovaniensis</name>
    <name type="common">Amoeba</name>
    <dbReference type="NCBI Taxonomy" id="51637"/>
    <lineage>
        <taxon>Eukaryota</taxon>
        <taxon>Discoba</taxon>
        <taxon>Heterolobosea</taxon>
        <taxon>Tetramitia</taxon>
        <taxon>Eutetramitia</taxon>
        <taxon>Vahlkampfiidae</taxon>
        <taxon>Naegleria</taxon>
    </lineage>
</organism>
<dbReference type="RefSeq" id="XP_044551864.1">
    <property type="nucleotide sequence ID" value="XM_044690669.1"/>
</dbReference>
<evidence type="ECO:0000313" key="4">
    <source>
        <dbReference type="Proteomes" id="UP000816034"/>
    </source>
</evidence>
<dbReference type="AlphaFoldDB" id="A0AA88GVP3"/>
<dbReference type="GeneID" id="68093922"/>
<feature type="compositionally biased region" description="Low complexity" evidence="1">
    <location>
        <begin position="209"/>
        <end position="220"/>
    </location>
</feature>
<keyword evidence="4" id="KW-1185">Reference proteome</keyword>
<dbReference type="Proteomes" id="UP000816034">
    <property type="component" value="Unassembled WGS sequence"/>
</dbReference>
<name>A0AA88GVP3_NAELO</name>
<accession>A0AA88GVP3</accession>
<feature type="transmembrane region" description="Helical" evidence="2">
    <location>
        <begin position="161"/>
        <end position="192"/>
    </location>
</feature>
<reference evidence="3 4" key="1">
    <citation type="journal article" date="2018" name="BMC Genomics">
        <title>The genome of Naegleria lovaniensis, the basis for a comparative approach to unravel pathogenicity factors of the human pathogenic amoeba N. fowleri.</title>
        <authorList>
            <person name="Liechti N."/>
            <person name="Schurch N."/>
            <person name="Bruggmann R."/>
            <person name="Wittwer M."/>
        </authorList>
    </citation>
    <scope>NUCLEOTIDE SEQUENCE [LARGE SCALE GENOMIC DNA]</scope>
    <source>
        <strain evidence="3 4">ATCC 30569</strain>
    </source>
</reference>
<feature type="compositionally biased region" description="Polar residues" evidence="1">
    <location>
        <begin position="221"/>
        <end position="230"/>
    </location>
</feature>
<proteinExistence type="predicted"/>
<keyword evidence="2" id="KW-0812">Transmembrane</keyword>
<sequence>MNFLNRVLENQAKLFNLFLFSLGLANDTASESHGVDSEPSKNHYDMSQAPLSKVFKEVFANGTFQSDVLIHYIVDGFSQFKSDAKSFINSVYWREEYWLQGVIAMHIVFLTCIIMSRKNMNMQALLFGLICVMTYLSESLNRWCNANWQLFSTMNYFDGRGFFTAVVYAFPLLFLLFIIVVNMIITSAQMVIKVKRRQLQRQRQKEQNNRSNSQNSNSNRTEGTNTITRQ</sequence>
<gene>
    <name evidence="3" type="ORF">C9374_001466</name>
</gene>
<feature type="region of interest" description="Disordered" evidence="1">
    <location>
        <begin position="202"/>
        <end position="230"/>
    </location>
</feature>
<feature type="transmembrane region" description="Helical" evidence="2">
    <location>
        <begin position="122"/>
        <end position="141"/>
    </location>
</feature>
<dbReference type="EMBL" id="PYSW02000012">
    <property type="protein sequence ID" value="KAG2387872.1"/>
    <property type="molecule type" value="Genomic_DNA"/>
</dbReference>
<keyword evidence="2" id="KW-1133">Transmembrane helix</keyword>
<dbReference type="Pfam" id="PF14770">
    <property type="entry name" value="TMEM18"/>
    <property type="match status" value="1"/>
</dbReference>
<evidence type="ECO:0000313" key="3">
    <source>
        <dbReference type="EMBL" id="KAG2387872.1"/>
    </source>
</evidence>
<evidence type="ECO:0008006" key="5">
    <source>
        <dbReference type="Google" id="ProtNLM"/>
    </source>
</evidence>
<evidence type="ECO:0000256" key="1">
    <source>
        <dbReference type="SAM" id="MobiDB-lite"/>
    </source>
</evidence>
<dbReference type="InterPro" id="IPR026721">
    <property type="entry name" value="TMEM18"/>
</dbReference>
<protein>
    <recommendedName>
        <fullName evidence="5">Transmembrane protein 18</fullName>
    </recommendedName>
</protein>
<comment type="caution">
    <text evidence="3">The sequence shown here is derived from an EMBL/GenBank/DDBJ whole genome shotgun (WGS) entry which is preliminary data.</text>
</comment>
<evidence type="ECO:0000256" key="2">
    <source>
        <dbReference type="SAM" id="Phobius"/>
    </source>
</evidence>
<keyword evidence="2" id="KW-0472">Membrane</keyword>